<evidence type="ECO:0000313" key="2">
    <source>
        <dbReference type="Proteomes" id="UP000589626"/>
    </source>
</evidence>
<organism evidence="1 2">
    <name type="scientific">Nocardioides soli</name>
    <dbReference type="NCBI Taxonomy" id="1036020"/>
    <lineage>
        <taxon>Bacteria</taxon>
        <taxon>Bacillati</taxon>
        <taxon>Actinomycetota</taxon>
        <taxon>Actinomycetes</taxon>
        <taxon>Propionibacteriales</taxon>
        <taxon>Nocardioidaceae</taxon>
        <taxon>Nocardioides</taxon>
    </lineage>
</organism>
<sequence length="317" mass="34670">MSVGDQLGLDDNSELLDQARQKWPAWVATDPRLGVVDNFDDLRSWLPTVDHEESDQVLLALAMLAAPDGGDDIAAAAALAKCLLPGACRLAGWLSTLPPREVFRDSQPVMAGTWSAVERVDELVASQLWIEVRTFKWRRLRKVAANILINTRVGVLREVGDFFYVSRADRTWANTTLVESFSAGDLTSADGGAGYSAEMPTERVTGALFHRPEILADAGPEQEEPTATEELLELLAWACDHDVISPADRYLLLCLVEEAARVETRRLARGYGGLLSNEVSSRVAPRIGVSEATVRRHGSRTVRALAAAAPRKFGHDE</sequence>
<protein>
    <submittedName>
        <fullName evidence="1">Uncharacterized protein</fullName>
    </submittedName>
</protein>
<dbReference type="RefSeq" id="WP_183593722.1">
    <property type="nucleotide sequence ID" value="NZ_JACHWR010000002.1"/>
</dbReference>
<dbReference type="EMBL" id="JACHWR010000002">
    <property type="protein sequence ID" value="MBB3043978.1"/>
    <property type="molecule type" value="Genomic_DNA"/>
</dbReference>
<reference evidence="1 2" key="1">
    <citation type="submission" date="2020-08" db="EMBL/GenBank/DDBJ databases">
        <title>Sequencing the genomes of 1000 actinobacteria strains.</title>
        <authorList>
            <person name="Klenk H.-P."/>
        </authorList>
    </citation>
    <scope>NUCLEOTIDE SEQUENCE [LARGE SCALE GENOMIC DNA]</scope>
    <source>
        <strain evidence="1 2">DSM 105498</strain>
    </source>
</reference>
<gene>
    <name evidence="1" type="ORF">FHU40_003796</name>
</gene>
<dbReference type="Proteomes" id="UP000589626">
    <property type="component" value="Unassembled WGS sequence"/>
</dbReference>
<comment type="caution">
    <text evidence="1">The sequence shown here is derived from an EMBL/GenBank/DDBJ whole genome shotgun (WGS) entry which is preliminary data.</text>
</comment>
<name>A0A7W4VYQ7_9ACTN</name>
<keyword evidence="2" id="KW-1185">Reference proteome</keyword>
<proteinExistence type="predicted"/>
<dbReference type="AlphaFoldDB" id="A0A7W4VYQ7"/>
<accession>A0A7W4VYQ7</accession>
<evidence type="ECO:0000313" key="1">
    <source>
        <dbReference type="EMBL" id="MBB3043978.1"/>
    </source>
</evidence>